<sequence>MKIFTSTVVMLFCVVSVWAQLPKVRYTDTLAYNARLTPDAAVTNAWNWFDNHTKHPVDAQEAKMRNEQGIFRGVGAFQYVSKVASGNEYSKGTIFYVVALRIHEGDKQYSYEITNFTHQARVSLNALTTADKYPYRVEGDKMWHNMVWKDIKQQVDQHAKELVESLNAAMLAPSVVTQAKKGPVVIVVNN</sequence>
<accession>A0AAE3QM50</accession>
<feature type="chain" id="PRO_5042087443" description="DUF4468 domain-containing protein" evidence="1">
    <location>
        <begin position="20"/>
        <end position="190"/>
    </location>
</feature>
<proteinExistence type="predicted"/>
<evidence type="ECO:0000313" key="3">
    <source>
        <dbReference type="EMBL" id="MDJ1491463.1"/>
    </source>
</evidence>
<dbReference type="RefSeq" id="WP_313979310.1">
    <property type="nucleotide sequence ID" value="NZ_JASJOR010000013.1"/>
</dbReference>
<dbReference type="Proteomes" id="UP001228581">
    <property type="component" value="Unassembled WGS sequence"/>
</dbReference>
<keyword evidence="1" id="KW-0732">Signal</keyword>
<evidence type="ECO:0008006" key="6">
    <source>
        <dbReference type="Google" id="ProtNLM"/>
    </source>
</evidence>
<organism evidence="2 5">
    <name type="scientific">Xanthocytophaga flava</name>
    <dbReference type="NCBI Taxonomy" id="3048013"/>
    <lineage>
        <taxon>Bacteria</taxon>
        <taxon>Pseudomonadati</taxon>
        <taxon>Bacteroidota</taxon>
        <taxon>Cytophagia</taxon>
        <taxon>Cytophagales</taxon>
        <taxon>Rhodocytophagaceae</taxon>
        <taxon>Xanthocytophaga</taxon>
    </lineage>
</organism>
<protein>
    <recommendedName>
        <fullName evidence="6">DUF4468 domain-containing protein</fullName>
    </recommendedName>
</protein>
<keyword evidence="4" id="KW-1185">Reference proteome</keyword>
<evidence type="ECO:0000256" key="1">
    <source>
        <dbReference type="SAM" id="SignalP"/>
    </source>
</evidence>
<gene>
    <name evidence="2" type="ORF">QNI16_13385</name>
    <name evidence="3" type="ORF">QNI19_00895</name>
</gene>
<evidence type="ECO:0000313" key="4">
    <source>
        <dbReference type="Proteomes" id="UP001228581"/>
    </source>
</evidence>
<evidence type="ECO:0000313" key="5">
    <source>
        <dbReference type="Proteomes" id="UP001241110"/>
    </source>
</evidence>
<feature type="signal peptide" evidence="1">
    <location>
        <begin position="1"/>
        <end position="19"/>
    </location>
</feature>
<reference evidence="2 4" key="1">
    <citation type="submission" date="2023-05" db="EMBL/GenBank/DDBJ databases">
        <authorList>
            <person name="Zhang X."/>
        </authorList>
    </citation>
    <scope>NUCLEOTIDE SEQUENCE</scope>
    <source>
        <strain evidence="3 4">DM2B3-1</strain>
        <strain evidence="2">YF14B1</strain>
    </source>
</reference>
<dbReference type="EMBL" id="JASJOS010000005">
    <property type="protein sequence ID" value="MDJ1481485.1"/>
    <property type="molecule type" value="Genomic_DNA"/>
</dbReference>
<evidence type="ECO:0000313" key="2">
    <source>
        <dbReference type="EMBL" id="MDJ1481485.1"/>
    </source>
</evidence>
<dbReference type="AlphaFoldDB" id="A0AAE3QM50"/>
<name>A0AAE3QM50_9BACT</name>
<comment type="caution">
    <text evidence="2">The sequence shown here is derived from an EMBL/GenBank/DDBJ whole genome shotgun (WGS) entry which is preliminary data.</text>
</comment>
<dbReference type="Proteomes" id="UP001241110">
    <property type="component" value="Unassembled WGS sequence"/>
</dbReference>
<dbReference type="EMBL" id="JASJOT010000001">
    <property type="protein sequence ID" value="MDJ1491463.1"/>
    <property type="molecule type" value="Genomic_DNA"/>
</dbReference>